<reference evidence="3 4" key="1">
    <citation type="submission" date="2021-12" db="EMBL/GenBank/DDBJ databases">
        <title>Siccirubricoccus leaddurans sp. nov., a high concentration Zn2+ tolerance bacterium.</title>
        <authorList>
            <person name="Cao Y."/>
        </authorList>
    </citation>
    <scope>NUCLEOTIDE SEQUENCE [LARGE SCALE GENOMIC DNA]</scope>
    <source>
        <strain evidence="3 4">KC 17139</strain>
    </source>
</reference>
<dbReference type="CDD" id="cd06558">
    <property type="entry name" value="crotonase-like"/>
    <property type="match status" value="1"/>
</dbReference>
<dbReference type="InterPro" id="IPR001753">
    <property type="entry name" value="Enoyl-CoA_hydra/iso"/>
</dbReference>
<organism evidence="3 4">
    <name type="scientific">Siccirubricoccus soli</name>
    <dbReference type="NCBI Taxonomy" id="2899147"/>
    <lineage>
        <taxon>Bacteria</taxon>
        <taxon>Pseudomonadati</taxon>
        <taxon>Pseudomonadota</taxon>
        <taxon>Alphaproteobacteria</taxon>
        <taxon>Acetobacterales</taxon>
        <taxon>Roseomonadaceae</taxon>
        <taxon>Siccirubricoccus</taxon>
    </lineage>
</organism>
<dbReference type="Gene3D" id="3.90.226.10">
    <property type="entry name" value="2-enoyl-CoA Hydratase, Chain A, domain 1"/>
    <property type="match status" value="1"/>
</dbReference>
<dbReference type="PANTHER" id="PTHR43802">
    <property type="entry name" value="ENOYL-COA HYDRATASE"/>
    <property type="match status" value="1"/>
</dbReference>
<dbReference type="PANTHER" id="PTHR43802:SF1">
    <property type="entry name" value="IP11341P-RELATED"/>
    <property type="match status" value="1"/>
</dbReference>
<dbReference type="SUPFAM" id="SSF52096">
    <property type="entry name" value="ClpP/crotonase"/>
    <property type="match status" value="1"/>
</dbReference>
<evidence type="ECO:0000256" key="1">
    <source>
        <dbReference type="ARBA" id="ARBA00005254"/>
    </source>
</evidence>
<dbReference type="Proteomes" id="UP001523392">
    <property type="component" value="Unassembled WGS sequence"/>
</dbReference>
<evidence type="ECO:0000313" key="3">
    <source>
        <dbReference type="EMBL" id="MCO6415642.1"/>
    </source>
</evidence>
<comment type="caution">
    <text evidence="3">The sequence shown here is derived from an EMBL/GenBank/DDBJ whole genome shotgun (WGS) entry which is preliminary data.</text>
</comment>
<dbReference type="InterPro" id="IPR018376">
    <property type="entry name" value="Enoyl-CoA_hyd/isom_CS"/>
</dbReference>
<proteinExistence type="inferred from homology"/>
<name>A0ABT1D149_9PROT</name>
<dbReference type="EMBL" id="JAFIRR010000030">
    <property type="protein sequence ID" value="MCO6415642.1"/>
    <property type="molecule type" value="Genomic_DNA"/>
</dbReference>
<dbReference type="InterPro" id="IPR029045">
    <property type="entry name" value="ClpP/crotonase-like_dom_sf"/>
</dbReference>
<evidence type="ECO:0000313" key="4">
    <source>
        <dbReference type="Proteomes" id="UP001523392"/>
    </source>
</evidence>
<dbReference type="RefSeq" id="WP_252952330.1">
    <property type="nucleotide sequence ID" value="NZ_JAFIRR010000030.1"/>
</dbReference>
<sequence length="215" mass="22152">MLLVEEHGRVRVLRLNRPEKRNALNGALVEAIIAGLRAADETDSIAAVVIAGAGAGFSAGADLGERAGLDDAARQARSALNAALMAAPAQTGKPVVAAVQGAVVGAGASLALSCDMVVAAEGARFLYPEAKHGIYPSLVAPMLLRALGPKDCFELLTTGRPLPAEEARALRLVNRVVPEAALLETACALAETAATYGPEKMRRIKAMLNAEGAPR</sequence>
<evidence type="ECO:0000256" key="2">
    <source>
        <dbReference type="RuleBase" id="RU003707"/>
    </source>
</evidence>
<dbReference type="Pfam" id="PF00378">
    <property type="entry name" value="ECH_1"/>
    <property type="match status" value="1"/>
</dbReference>
<dbReference type="PROSITE" id="PS00166">
    <property type="entry name" value="ENOYL_COA_HYDRATASE"/>
    <property type="match status" value="1"/>
</dbReference>
<accession>A0ABT1D149</accession>
<gene>
    <name evidence="3" type="ORF">JYK14_05550</name>
</gene>
<keyword evidence="4" id="KW-1185">Reference proteome</keyword>
<comment type="similarity">
    <text evidence="1 2">Belongs to the enoyl-CoA hydratase/isomerase family.</text>
</comment>
<protein>
    <submittedName>
        <fullName evidence="3">Enoyl-CoA hydratase/isomerase family protein</fullName>
    </submittedName>
</protein>